<reference evidence="2" key="1">
    <citation type="submission" date="2023-10" db="EMBL/GenBank/DDBJ databases">
        <title>Chromosome-level genome of the transformable northern wattle, Acacia crassicarpa.</title>
        <authorList>
            <person name="Massaro I."/>
            <person name="Sinha N.R."/>
            <person name="Poethig S."/>
            <person name="Leichty A.R."/>
        </authorList>
    </citation>
    <scope>NUCLEOTIDE SEQUENCE</scope>
    <source>
        <strain evidence="2">Acra3RX</strain>
        <tissue evidence="2">Leaf</tissue>
    </source>
</reference>
<dbReference type="Pfam" id="PF03108">
    <property type="entry name" value="DBD_Tnp_Mut"/>
    <property type="match status" value="1"/>
</dbReference>
<dbReference type="InterPro" id="IPR004332">
    <property type="entry name" value="Transposase_MuDR"/>
</dbReference>
<protein>
    <recommendedName>
        <fullName evidence="1">Transposase MuDR plant domain-containing protein</fullName>
    </recommendedName>
</protein>
<sequence>MMKVEELGVMIGQWFGLDGNGCDIKYTLSFDEKILVGMIDDYKMENLFKYNEKGAHVYVGCKGIDIAPREMDEQERVHQSVGLTNQMAYIEEPLSYGASEDYANNECSRSGSQSAATPMLEMNSKKWKDLFIGVNQTFANSDEFKKVLHKFSIAHKFEYTYVKNLRDRVYVKCKVEDCPWKITASAIGKSNNFLRVTDTLKIVII</sequence>
<keyword evidence="3" id="KW-1185">Reference proteome</keyword>
<organism evidence="2 3">
    <name type="scientific">Acacia crassicarpa</name>
    <name type="common">northern wattle</name>
    <dbReference type="NCBI Taxonomy" id="499986"/>
    <lineage>
        <taxon>Eukaryota</taxon>
        <taxon>Viridiplantae</taxon>
        <taxon>Streptophyta</taxon>
        <taxon>Embryophyta</taxon>
        <taxon>Tracheophyta</taxon>
        <taxon>Spermatophyta</taxon>
        <taxon>Magnoliopsida</taxon>
        <taxon>eudicotyledons</taxon>
        <taxon>Gunneridae</taxon>
        <taxon>Pentapetalae</taxon>
        <taxon>rosids</taxon>
        <taxon>fabids</taxon>
        <taxon>Fabales</taxon>
        <taxon>Fabaceae</taxon>
        <taxon>Caesalpinioideae</taxon>
        <taxon>mimosoid clade</taxon>
        <taxon>Acacieae</taxon>
        <taxon>Acacia</taxon>
    </lineage>
</organism>
<accession>A0AAE1IT26</accession>
<proteinExistence type="predicted"/>
<gene>
    <name evidence="2" type="ORF">QN277_009306</name>
</gene>
<comment type="caution">
    <text evidence="2">The sequence shown here is derived from an EMBL/GenBank/DDBJ whole genome shotgun (WGS) entry which is preliminary data.</text>
</comment>
<feature type="domain" description="Transposase MuDR plant" evidence="1">
    <location>
        <begin position="132"/>
        <end position="187"/>
    </location>
</feature>
<dbReference type="Proteomes" id="UP001293593">
    <property type="component" value="Unassembled WGS sequence"/>
</dbReference>
<evidence type="ECO:0000259" key="1">
    <source>
        <dbReference type="Pfam" id="PF03108"/>
    </source>
</evidence>
<evidence type="ECO:0000313" key="2">
    <source>
        <dbReference type="EMBL" id="KAK4256443.1"/>
    </source>
</evidence>
<evidence type="ECO:0000313" key="3">
    <source>
        <dbReference type="Proteomes" id="UP001293593"/>
    </source>
</evidence>
<name>A0AAE1IT26_9FABA</name>
<dbReference type="EMBL" id="JAWXYG010000013">
    <property type="protein sequence ID" value="KAK4256443.1"/>
    <property type="molecule type" value="Genomic_DNA"/>
</dbReference>
<dbReference type="AlphaFoldDB" id="A0AAE1IT26"/>